<dbReference type="Pfam" id="PF18765">
    <property type="entry name" value="Polbeta"/>
    <property type="match status" value="1"/>
</dbReference>
<protein>
    <recommendedName>
        <fullName evidence="1">Polymerase beta nucleotidyltransferase domain-containing protein</fullName>
    </recommendedName>
</protein>
<dbReference type="InterPro" id="IPR043519">
    <property type="entry name" value="NT_sf"/>
</dbReference>
<evidence type="ECO:0000313" key="2">
    <source>
        <dbReference type="EMBL" id="SJM95432.1"/>
    </source>
</evidence>
<dbReference type="SUPFAM" id="SSF81301">
    <property type="entry name" value="Nucleotidyltransferase"/>
    <property type="match status" value="1"/>
</dbReference>
<feature type="domain" description="Polymerase beta nucleotidyltransferase" evidence="1">
    <location>
        <begin position="21"/>
        <end position="106"/>
    </location>
</feature>
<dbReference type="Gene3D" id="3.30.460.10">
    <property type="entry name" value="Beta Polymerase, domain 2"/>
    <property type="match status" value="1"/>
</dbReference>
<dbReference type="OrthoDB" id="9798929at2"/>
<sequence length="112" mass="12648">MKVNKLPKIDLAPQDWQEVNLILKNHIPEYTVWAFGSRVKGTAEVYSDLDLAVITQQPLSITQMARLQEALDESNLSIRVDVVDWATTSEVFQKIIAQDKVIIQQAQQAQAT</sequence>
<gene>
    <name evidence="2" type="ORF">CRENPOLYSF1_70004</name>
</gene>
<accession>A0A1R4HGS1</accession>
<reference evidence="3" key="1">
    <citation type="submission" date="2017-02" db="EMBL/GenBank/DDBJ databases">
        <authorList>
            <person name="Daims H."/>
        </authorList>
    </citation>
    <scope>NUCLEOTIDE SEQUENCE [LARGE SCALE GENOMIC DNA]</scope>
</reference>
<dbReference type="RefSeq" id="WP_087144788.1">
    <property type="nucleotide sequence ID" value="NZ_FUKI01000148.1"/>
</dbReference>
<dbReference type="InterPro" id="IPR041633">
    <property type="entry name" value="Polbeta"/>
</dbReference>
<evidence type="ECO:0000259" key="1">
    <source>
        <dbReference type="Pfam" id="PF18765"/>
    </source>
</evidence>
<dbReference type="PANTHER" id="PTHR43852:SF3">
    <property type="entry name" value="NUCLEOTIDYLTRANSFERASE"/>
    <property type="match status" value="1"/>
</dbReference>
<proteinExistence type="predicted"/>
<dbReference type="PANTHER" id="PTHR43852">
    <property type="entry name" value="NUCLEOTIDYLTRANSFERASE"/>
    <property type="match status" value="1"/>
</dbReference>
<name>A0A1R4HGS1_9GAMM</name>
<keyword evidence="3" id="KW-1185">Reference proteome</keyword>
<dbReference type="InterPro" id="IPR052930">
    <property type="entry name" value="TA_antitoxin_MntA"/>
</dbReference>
<dbReference type="AlphaFoldDB" id="A0A1R4HGS1"/>
<dbReference type="CDD" id="cd05403">
    <property type="entry name" value="NT_KNTase_like"/>
    <property type="match status" value="1"/>
</dbReference>
<evidence type="ECO:0000313" key="3">
    <source>
        <dbReference type="Proteomes" id="UP000195667"/>
    </source>
</evidence>
<organism evidence="2 3">
    <name type="scientific">Crenothrix polyspora</name>
    <dbReference type="NCBI Taxonomy" id="360316"/>
    <lineage>
        <taxon>Bacteria</taxon>
        <taxon>Pseudomonadati</taxon>
        <taxon>Pseudomonadota</taxon>
        <taxon>Gammaproteobacteria</taxon>
        <taxon>Methylococcales</taxon>
        <taxon>Crenotrichaceae</taxon>
        <taxon>Crenothrix</taxon>
    </lineage>
</organism>
<dbReference type="EMBL" id="FUKI01000148">
    <property type="protein sequence ID" value="SJM95432.1"/>
    <property type="molecule type" value="Genomic_DNA"/>
</dbReference>
<dbReference type="Proteomes" id="UP000195667">
    <property type="component" value="Unassembled WGS sequence"/>
</dbReference>